<dbReference type="EnsemblMetazoa" id="GPPI016148-RA">
    <property type="protein sequence ID" value="GPPI016148-PA"/>
    <property type="gene ID" value="GPPI016148"/>
</dbReference>
<sequence length="100" mass="11463">MQVNLLPKIYFCVLPMLDIHLVLNSHVRMYIAGCLILVCFFSSMSRKSSRNWFLIAFENRPCFNNGLILRSVALRAIVALNKSTNFDSRYKLQHGAALVK</sequence>
<accession>A0A1B0B1V1</accession>
<dbReference type="EMBL" id="JXJN01007321">
    <property type="status" value="NOT_ANNOTATED_CDS"/>
    <property type="molecule type" value="Genomic_DNA"/>
</dbReference>
<organism evidence="2 3">
    <name type="scientific">Glossina palpalis gambiensis</name>
    <dbReference type="NCBI Taxonomy" id="67801"/>
    <lineage>
        <taxon>Eukaryota</taxon>
        <taxon>Metazoa</taxon>
        <taxon>Ecdysozoa</taxon>
        <taxon>Arthropoda</taxon>
        <taxon>Hexapoda</taxon>
        <taxon>Insecta</taxon>
        <taxon>Pterygota</taxon>
        <taxon>Neoptera</taxon>
        <taxon>Endopterygota</taxon>
        <taxon>Diptera</taxon>
        <taxon>Brachycera</taxon>
        <taxon>Muscomorpha</taxon>
        <taxon>Hippoboscoidea</taxon>
        <taxon>Glossinidae</taxon>
        <taxon>Glossina</taxon>
    </lineage>
</organism>
<proteinExistence type="predicted"/>
<dbReference type="AlphaFoldDB" id="A0A1B0B1V1"/>
<dbReference type="VEuPathDB" id="VectorBase:GPPI016148"/>
<keyword evidence="3" id="KW-1185">Reference proteome</keyword>
<name>A0A1B0B1V1_9MUSC</name>
<evidence type="ECO:0000256" key="1">
    <source>
        <dbReference type="SAM" id="Phobius"/>
    </source>
</evidence>
<keyword evidence="1" id="KW-0812">Transmembrane</keyword>
<evidence type="ECO:0000313" key="3">
    <source>
        <dbReference type="Proteomes" id="UP000092460"/>
    </source>
</evidence>
<evidence type="ECO:0000313" key="2">
    <source>
        <dbReference type="EnsemblMetazoa" id="GPPI016148-PA"/>
    </source>
</evidence>
<reference evidence="2" key="2">
    <citation type="submission" date="2020-05" db="UniProtKB">
        <authorList>
            <consortium name="EnsemblMetazoa"/>
        </authorList>
    </citation>
    <scope>IDENTIFICATION</scope>
    <source>
        <strain evidence="2">IAEA</strain>
    </source>
</reference>
<keyword evidence="1" id="KW-0472">Membrane</keyword>
<keyword evidence="1" id="KW-1133">Transmembrane helix</keyword>
<protein>
    <submittedName>
        <fullName evidence="2">Uncharacterized protein</fullName>
    </submittedName>
</protein>
<reference evidence="3" key="1">
    <citation type="submission" date="2015-01" db="EMBL/GenBank/DDBJ databases">
        <authorList>
            <person name="Aksoy S."/>
            <person name="Warren W."/>
            <person name="Wilson R.K."/>
        </authorList>
    </citation>
    <scope>NUCLEOTIDE SEQUENCE [LARGE SCALE GENOMIC DNA]</scope>
    <source>
        <strain evidence="3">IAEA</strain>
    </source>
</reference>
<dbReference type="Proteomes" id="UP000092460">
    <property type="component" value="Unassembled WGS sequence"/>
</dbReference>
<feature type="transmembrane region" description="Helical" evidence="1">
    <location>
        <begin position="27"/>
        <end position="44"/>
    </location>
</feature>